<comment type="caution">
    <text evidence="2">The sequence shown here is derived from an EMBL/GenBank/DDBJ whole genome shotgun (WGS) entry which is preliminary data.</text>
</comment>
<keyword evidence="3" id="KW-1185">Reference proteome</keyword>
<organism evidence="2 3">
    <name type="scientific">Actinidia rufa</name>
    <dbReference type="NCBI Taxonomy" id="165716"/>
    <lineage>
        <taxon>Eukaryota</taxon>
        <taxon>Viridiplantae</taxon>
        <taxon>Streptophyta</taxon>
        <taxon>Embryophyta</taxon>
        <taxon>Tracheophyta</taxon>
        <taxon>Spermatophyta</taxon>
        <taxon>Magnoliopsida</taxon>
        <taxon>eudicotyledons</taxon>
        <taxon>Gunneridae</taxon>
        <taxon>Pentapetalae</taxon>
        <taxon>asterids</taxon>
        <taxon>Ericales</taxon>
        <taxon>Actinidiaceae</taxon>
        <taxon>Actinidia</taxon>
    </lineage>
</organism>
<dbReference type="AlphaFoldDB" id="A0A7J0D754"/>
<gene>
    <name evidence="1" type="ORF">Acr_00g0003310</name>
    <name evidence="2" type="ORF">Acr_00g0003390</name>
</gene>
<evidence type="ECO:0000313" key="3">
    <source>
        <dbReference type="Proteomes" id="UP000585474"/>
    </source>
</evidence>
<dbReference type="EMBL" id="BJWL01000049">
    <property type="protein sequence ID" value="GFS28693.1"/>
    <property type="molecule type" value="Genomic_DNA"/>
</dbReference>
<dbReference type="EMBL" id="BJWL01000049">
    <property type="protein sequence ID" value="GFS28701.1"/>
    <property type="molecule type" value="Genomic_DNA"/>
</dbReference>
<reference evidence="2" key="2">
    <citation type="submission" date="2020-08" db="EMBL/GenBank/DDBJ databases">
        <title>De Novo Assembly of kiwifruit Actinidia rufa.</title>
        <authorList>
            <person name="Sugita-Konishi S."/>
            <person name="Sato K."/>
            <person name="Mori E."/>
            <person name="Abe Y."/>
            <person name="Kisaki G."/>
            <person name="Hamano K."/>
            <person name="Suezawa K."/>
            <person name="Otani M."/>
            <person name="Fukuda T."/>
            <person name="Manabe T."/>
            <person name="Gomi K."/>
            <person name="Tabuchi M."/>
            <person name="Akimitsu K."/>
            <person name="Kataoka I."/>
        </authorList>
    </citation>
    <scope>NUCLEOTIDE SEQUENCE</scope>
    <source>
        <strain evidence="2">Fuchu</strain>
    </source>
</reference>
<sequence length="354" mass="39573">MLCAYPPIFYPASAQYLAFCVVSISRRLLVMRRPLPILVTIVANKYRDGIYAQLLTLIDKNRISRYLDKIRKEHEMGIEKIIPELLRRRLRAHQSINQGFSNFIFRGYEYEMVSHYISVITANTAAMNLAICLGFQIWYSLMPTLMLTIGNYDYHYILSPEAVQSFKDTTRIWSPQTIKLVAELCETQNQYLMQAAGSTLETGGACTSGGGTSAESLTFDPMEIRGEESHKVVLRKLVIACLAVCILSTVSYITVSGTELCQQFLEGSSFPSVDPWEALHLLVSLRSPKGQGASAHIDVEKGKGLRSPKVACLLKQPPCPTSKKGVTNPRKIYYRLRSSGEPNKLSPLPDLPAQ</sequence>
<reference evidence="3" key="1">
    <citation type="submission" date="2019-07" db="EMBL/GenBank/DDBJ databases">
        <title>De Novo Assembly of kiwifruit Actinidia rufa.</title>
        <authorList>
            <person name="Sugita-Konishi S."/>
            <person name="Sato K."/>
            <person name="Mori E."/>
            <person name="Abe Y."/>
            <person name="Kisaki G."/>
            <person name="Hamano K."/>
            <person name="Suezawa K."/>
            <person name="Otani M."/>
            <person name="Fukuda T."/>
            <person name="Manabe T."/>
            <person name="Gomi K."/>
            <person name="Tabuchi M."/>
            <person name="Akimitsu K."/>
            <person name="Kataoka I."/>
        </authorList>
    </citation>
    <scope>NUCLEOTIDE SEQUENCE [LARGE SCALE GENOMIC DNA]</scope>
    <source>
        <strain evidence="3">cv. Fuchu</strain>
        <strain evidence="1">Fuchu</strain>
    </source>
</reference>
<evidence type="ECO:0000313" key="1">
    <source>
        <dbReference type="EMBL" id="GFS28693.1"/>
    </source>
</evidence>
<protein>
    <submittedName>
        <fullName evidence="2">Uncharacterized protein</fullName>
    </submittedName>
</protein>
<dbReference type="Proteomes" id="UP000585474">
    <property type="component" value="Unassembled WGS sequence"/>
</dbReference>
<evidence type="ECO:0000313" key="2">
    <source>
        <dbReference type="EMBL" id="GFS28701.1"/>
    </source>
</evidence>
<name>A0A7J0D754_9ERIC</name>
<proteinExistence type="predicted"/>
<accession>A0A7J0D754</accession>